<dbReference type="CDD" id="cd00093">
    <property type="entry name" value="HTH_XRE"/>
    <property type="match status" value="1"/>
</dbReference>
<dbReference type="KEGG" id="dsa:Desal_1421"/>
<reference evidence="3 4" key="1">
    <citation type="submission" date="2009-06" db="EMBL/GenBank/DDBJ databases">
        <title>Complete sequence of Desulfovibrio salexigens DSM 2638.</title>
        <authorList>
            <consortium name="US DOE Joint Genome Institute"/>
            <person name="Lucas S."/>
            <person name="Copeland A."/>
            <person name="Lapidus A."/>
            <person name="Glavina del Rio T."/>
            <person name="Tice H."/>
            <person name="Bruce D."/>
            <person name="Goodwin L."/>
            <person name="Pitluck S."/>
            <person name="Munk A.C."/>
            <person name="Brettin T."/>
            <person name="Detter J.C."/>
            <person name="Han C."/>
            <person name="Tapia R."/>
            <person name="Larimer F."/>
            <person name="Land M."/>
            <person name="Hauser L."/>
            <person name="Kyrpides N."/>
            <person name="Anderson I."/>
            <person name="Wall J.D."/>
            <person name="Arkin A.P."/>
            <person name="Dehal P."/>
            <person name="Chivian D."/>
            <person name="Giles B."/>
            <person name="Hazen T.C."/>
        </authorList>
    </citation>
    <scope>NUCLEOTIDE SEQUENCE [LARGE SCALE GENOMIC DNA]</scope>
    <source>
        <strain evidence="4">ATCC 14822 / DSM 2638 / NCIMB 8403 / VKM B-1763</strain>
    </source>
</reference>
<dbReference type="InterPro" id="IPR050807">
    <property type="entry name" value="TransReg_Diox_bact_type"/>
</dbReference>
<accession>C6BRP3</accession>
<sequence length="107" mass="12150">MAEISKLVGNKIRSIRKKRGLTQAQLGNESDLNDKYISEIERGSSKLTVDALNKIANGLKVPVKDILDFDTAQPTREELEKDLLWMIQKTSDEQIVFLHKLVSEILK</sequence>
<dbReference type="InterPro" id="IPR001387">
    <property type="entry name" value="Cro/C1-type_HTH"/>
</dbReference>
<dbReference type="SUPFAM" id="SSF47413">
    <property type="entry name" value="lambda repressor-like DNA-binding domains"/>
    <property type="match status" value="1"/>
</dbReference>
<dbReference type="Pfam" id="PF01381">
    <property type="entry name" value="HTH_3"/>
    <property type="match status" value="1"/>
</dbReference>
<dbReference type="STRING" id="526222.Desal_1421"/>
<keyword evidence="1" id="KW-0238">DNA-binding</keyword>
<dbReference type="AlphaFoldDB" id="C6BRP3"/>
<evidence type="ECO:0000313" key="4">
    <source>
        <dbReference type="Proteomes" id="UP000002601"/>
    </source>
</evidence>
<dbReference type="HOGENOM" id="CLU_066192_17_5_7"/>
<keyword evidence="4" id="KW-1185">Reference proteome</keyword>
<dbReference type="PROSITE" id="PS50943">
    <property type="entry name" value="HTH_CROC1"/>
    <property type="match status" value="1"/>
</dbReference>
<feature type="domain" description="HTH cro/C1-type" evidence="2">
    <location>
        <begin position="12"/>
        <end position="66"/>
    </location>
</feature>
<dbReference type="GO" id="GO:0003677">
    <property type="term" value="F:DNA binding"/>
    <property type="evidence" value="ECO:0007669"/>
    <property type="project" value="UniProtKB-KW"/>
</dbReference>
<proteinExistence type="predicted"/>
<dbReference type="Proteomes" id="UP000002601">
    <property type="component" value="Chromosome"/>
</dbReference>
<gene>
    <name evidence="3" type="ordered locus">Desal_1421</name>
</gene>
<dbReference type="RefSeq" id="WP_015851301.1">
    <property type="nucleotide sequence ID" value="NC_012881.1"/>
</dbReference>
<dbReference type="GO" id="GO:0003700">
    <property type="term" value="F:DNA-binding transcription factor activity"/>
    <property type="evidence" value="ECO:0007669"/>
    <property type="project" value="TreeGrafter"/>
</dbReference>
<dbReference type="OrthoDB" id="5511017at2"/>
<name>C6BRP3_MARSD</name>
<evidence type="ECO:0000313" key="3">
    <source>
        <dbReference type="EMBL" id="ACS79483.1"/>
    </source>
</evidence>
<dbReference type="SMART" id="SM00530">
    <property type="entry name" value="HTH_XRE"/>
    <property type="match status" value="1"/>
</dbReference>
<organism evidence="3 4">
    <name type="scientific">Maridesulfovibrio salexigens (strain ATCC 14822 / DSM 2638 / NCIMB 8403 / VKM B-1763)</name>
    <name type="common">Desulfovibrio salexigens</name>
    <dbReference type="NCBI Taxonomy" id="526222"/>
    <lineage>
        <taxon>Bacteria</taxon>
        <taxon>Pseudomonadati</taxon>
        <taxon>Thermodesulfobacteriota</taxon>
        <taxon>Desulfovibrionia</taxon>
        <taxon>Desulfovibrionales</taxon>
        <taxon>Desulfovibrionaceae</taxon>
        <taxon>Maridesulfovibrio</taxon>
    </lineage>
</organism>
<dbReference type="PANTHER" id="PTHR46797:SF24">
    <property type="entry name" value="DNA-BINDING PHAGE PROTEIN"/>
    <property type="match status" value="1"/>
</dbReference>
<dbReference type="EMBL" id="CP001649">
    <property type="protein sequence ID" value="ACS79483.1"/>
    <property type="molecule type" value="Genomic_DNA"/>
</dbReference>
<dbReference type="eggNOG" id="COG1396">
    <property type="taxonomic scope" value="Bacteria"/>
</dbReference>
<dbReference type="InterPro" id="IPR010982">
    <property type="entry name" value="Lambda_DNA-bd_dom_sf"/>
</dbReference>
<dbReference type="Gene3D" id="1.10.260.40">
    <property type="entry name" value="lambda repressor-like DNA-binding domains"/>
    <property type="match status" value="1"/>
</dbReference>
<evidence type="ECO:0000259" key="2">
    <source>
        <dbReference type="PROSITE" id="PS50943"/>
    </source>
</evidence>
<dbReference type="PANTHER" id="PTHR46797">
    <property type="entry name" value="HTH-TYPE TRANSCRIPTIONAL REGULATOR"/>
    <property type="match status" value="1"/>
</dbReference>
<protein>
    <submittedName>
        <fullName evidence="3">Transcriptional regulator, XRE family</fullName>
    </submittedName>
</protein>
<dbReference type="GO" id="GO:0005829">
    <property type="term" value="C:cytosol"/>
    <property type="evidence" value="ECO:0007669"/>
    <property type="project" value="TreeGrafter"/>
</dbReference>
<evidence type="ECO:0000256" key="1">
    <source>
        <dbReference type="ARBA" id="ARBA00023125"/>
    </source>
</evidence>